<reference evidence="1 2" key="1">
    <citation type="journal article" date="2016" name="Sci. Rep.">
        <title>Complete genome sequence and transcriptomic analysis of a novel marine strain Bacillus weihaiensis reveals the mechanism of brown algae degradation.</title>
        <authorList>
            <person name="Zhu Y."/>
            <person name="Chen P."/>
            <person name="Bao Y."/>
            <person name="Men Y."/>
            <person name="Zeng Y."/>
            <person name="Yang J."/>
            <person name="Sun J."/>
            <person name="Sun Y."/>
        </authorList>
    </citation>
    <scope>NUCLEOTIDE SEQUENCE [LARGE SCALE GENOMIC DNA]</scope>
    <source>
        <strain evidence="1 2">Alg07</strain>
    </source>
</reference>
<evidence type="ECO:0000313" key="1">
    <source>
        <dbReference type="EMBL" id="APH05103.1"/>
    </source>
</evidence>
<dbReference type="OrthoDB" id="2991278at2"/>
<accession>A0A1L3MRZ4</accession>
<dbReference type="RefSeq" id="WP_072579896.1">
    <property type="nucleotide sequence ID" value="NZ_CP016020.1"/>
</dbReference>
<gene>
    <name evidence="1" type="ORF">A9C19_10265</name>
</gene>
<dbReference type="Proteomes" id="UP000181936">
    <property type="component" value="Chromosome"/>
</dbReference>
<protein>
    <submittedName>
        <fullName evidence="1">Fur-regulated basic protein B</fullName>
    </submittedName>
</protein>
<proteinExistence type="predicted"/>
<name>A0A1L3MRZ4_9BACI</name>
<dbReference type="STRING" id="1547283.A9C19_10265"/>
<sequence length="43" mass="5372">MRKNRKKTFEELVSENKQQLLSDKEALQRLEDRWEQRLLKKLD</sequence>
<dbReference type="InterPro" id="IPR025004">
    <property type="entry name" value="SenN/SenS"/>
</dbReference>
<evidence type="ECO:0000313" key="2">
    <source>
        <dbReference type="Proteomes" id="UP000181936"/>
    </source>
</evidence>
<dbReference type="Pfam" id="PF13040">
    <property type="entry name" value="Fur_reg_FbpB"/>
    <property type="match status" value="1"/>
</dbReference>
<dbReference type="AlphaFoldDB" id="A0A1L3MRZ4"/>
<keyword evidence="2" id="KW-1185">Reference proteome</keyword>
<organism evidence="1 2">
    <name type="scientific">Bacillus weihaiensis</name>
    <dbReference type="NCBI Taxonomy" id="1547283"/>
    <lineage>
        <taxon>Bacteria</taxon>
        <taxon>Bacillati</taxon>
        <taxon>Bacillota</taxon>
        <taxon>Bacilli</taxon>
        <taxon>Bacillales</taxon>
        <taxon>Bacillaceae</taxon>
        <taxon>Bacillus</taxon>
    </lineage>
</organism>
<dbReference type="EMBL" id="CP016020">
    <property type="protein sequence ID" value="APH05103.1"/>
    <property type="molecule type" value="Genomic_DNA"/>
</dbReference>
<dbReference type="KEGG" id="bwh:A9C19_10265"/>